<dbReference type="Proteomes" id="UP000502508">
    <property type="component" value="Chromosome"/>
</dbReference>
<protein>
    <submittedName>
        <fullName evidence="2">CHAT domain-containing protein</fullName>
    </submittedName>
</protein>
<evidence type="ECO:0000313" key="3">
    <source>
        <dbReference type="Proteomes" id="UP000502508"/>
    </source>
</evidence>
<sequence>MPDPNVVASLNRRFEAFDAGDPGPVTDRAALGELIDLLRAVGAVTSGIPFPAMRTAGSLHWCRAKGLKADATDEEFRYAAALLIRAKDELADQQQDFNYLALLATLYLAQVVTADADDDLARAVAFLADVAGAVPSEHPMRPALLHNLAYAYGRRFKDTGSTADLDEAVRAARSGLELLSPGEPGWAVTRDHLRALLQARLQFAPRHGDLEELLRLRSDEPLARPAGDSLAAVVAALSRRITAFDAGDREAVLQPAVMQELTELMLGVLLDHDGVPPAHVARVVGDVHWRRHLALPPGAEAQEELAHAVQMLADAAEEDPASVPEPVLRILALPDVTADDVGRKARLAVALAARAEYTDDETLTMAIDLMEACAVAAPVGYADRAALLVALCFALRLRFLRTGAEEDLAAAVRVGTDAVESSRSAPAARRGAQANLGQARLAAFEHRGDPADLDGAIELLRAAVNGSTDADPSMLPARANLGTALLACFQHRSDAGALEEAIALLRTVVDETEADDPRLAIRLSNLANSLRSHFEQWGDQQILLEAARMGQRAIEVAASQPERAAYQSSLGQSLRLLFEETGQDGYLDEAVTVSRDAVANTVESHVDLGRRRSNLGILLLTRLRRTGRRIDLDEAVAAMRSAMQGRPTTNPDHALTLSNLGIALLTQFHYTGRRADLVEATAHTRTAVQVTPSDHPDRLMLLSNLGSVLQSRFEYDGIRDDLAETVRLLERAVTQLPPESRLRATVASNLSVVLAGQLGTAKEPDADTAVAAVRFARDAVAARPEESPSRAIALGNLVGVLVAQAQARPAETDEAELEEAVSAGREALSLLAGDHPAIAVVQANLATALRTRFERHRSDEDLQEALSLWTRAARLEAATPLHRLTAAREAAETRARWLGPSQAVDAYAEAVALLPRLAFRGVAMLDQQQMLRTHAATLARDAAACAIAAGRNELAVELLEQGRALYWSQLLDLRTDLTAIQARAGALADALADCLAVLEQPGPPGEDLHAADARMAAAQRFDDLVDQVRALPPTDDLPHPEAFLRPLSYRHIAAELPPGQVAVINISQWRCDALLVSPEGITVVPLGGITDEAITDVAGRYLGALRSFERRSDPAARPAMEQSISDTLSWLWDHICSPVLAAAGHVAAPQASWPRLWWCPTGALALLPLHASGHPTADHQSVYDRVVSSYVPTLRAFGPSAARAASKEPKILVVAVPEVAGGAQPPGSGLLSPAEDIATIRRYFRPEARTILDGEQATRTAVLEQLDRHRWLHASCHGTQDLADPAKGGLVPYDVMTSGLISTIDLTGPRQTGGELAFLSACKTATVGVTQPDEAITVAAALQYTGWRHTVGTLWSVWDMPSAAIAKTFYAALFAHSEVSADRSAYALHDAVRELRDSETYAARPSTWAPYVHFGW</sequence>
<keyword evidence="3" id="KW-1185">Reference proteome</keyword>
<dbReference type="EMBL" id="AP022870">
    <property type="protein sequence ID" value="BCB76953.1"/>
    <property type="molecule type" value="Genomic_DNA"/>
</dbReference>
<dbReference type="InterPro" id="IPR024983">
    <property type="entry name" value="CHAT_dom"/>
</dbReference>
<evidence type="ECO:0000313" key="2">
    <source>
        <dbReference type="EMBL" id="BCB76953.1"/>
    </source>
</evidence>
<dbReference type="KEGG" id="pfla:Pflav_033630"/>
<dbReference type="InterPro" id="IPR011990">
    <property type="entry name" value="TPR-like_helical_dom_sf"/>
</dbReference>
<dbReference type="Pfam" id="PF12770">
    <property type="entry name" value="CHAT"/>
    <property type="match status" value="1"/>
</dbReference>
<dbReference type="PANTHER" id="PTHR19959:SF119">
    <property type="entry name" value="FUNGAL LIPASE-LIKE DOMAIN-CONTAINING PROTEIN"/>
    <property type="match status" value="1"/>
</dbReference>
<reference evidence="2 3" key="2">
    <citation type="submission" date="2020-03" db="EMBL/GenBank/DDBJ databases">
        <authorList>
            <person name="Ichikawa N."/>
            <person name="Kimura A."/>
            <person name="Kitahashi Y."/>
            <person name="Uohara A."/>
        </authorList>
    </citation>
    <scope>NUCLEOTIDE SEQUENCE [LARGE SCALE GENOMIC DNA]</scope>
    <source>
        <strain evidence="2 3">NBRC 107702</strain>
    </source>
</reference>
<proteinExistence type="predicted"/>
<dbReference type="PANTHER" id="PTHR19959">
    <property type="entry name" value="KINESIN LIGHT CHAIN"/>
    <property type="match status" value="1"/>
</dbReference>
<feature type="domain" description="CHAT" evidence="1">
    <location>
        <begin position="1127"/>
        <end position="1415"/>
    </location>
</feature>
<evidence type="ECO:0000259" key="1">
    <source>
        <dbReference type="Pfam" id="PF12770"/>
    </source>
</evidence>
<gene>
    <name evidence="2" type="ORF">Pflav_033630</name>
</gene>
<organism evidence="2 3">
    <name type="scientific">Phytohabitans flavus</name>
    <dbReference type="NCBI Taxonomy" id="1076124"/>
    <lineage>
        <taxon>Bacteria</taxon>
        <taxon>Bacillati</taxon>
        <taxon>Actinomycetota</taxon>
        <taxon>Actinomycetes</taxon>
        <taxon>Micromonosporales</taxon>
        <taxon>Micromonosporaceae</taxon>
    </lineage>
</organism>
<reference evidence="2 3" key="1">
    <citation type="submission" date="2020-03" db="EMBL/GenBank/DDBJ databases">
        <title>Whole genome shotgun sequence of Phytohabitans flavus NBRC 107702.</title>
        <authorList>
            <person name="Komaki H."/>
            <person name="Tamura T."/>
        </authorList>
    </citation>
    <scope>NUCLEOTIDE SEQUENCE [LARGE SCALE GENOMIC DNA]</scope>
    <source>
        <strain evidence="2 3">NBRC 107702</strain>
    </source>
</reference>
<accession>A0A6F8XT01</accession>
<name>A0A6F8XT01_9ACTN</name>
<dbReference type="Gene3D" id="1.25.40.10">
    <property type="entry name" value="Tetratricopeptide repeat domain"/>
    <property type="match status" value="2"/>
</dbReference>